<dbReference type="RefSeq" id="WP_379557045.1">
    <property type="nucleotide sequence ID" value="NZ_JBHTJS010000006.1"/>
</dbReference>
<sequence length="95" mass="10395">MITADQTPVADTENYPHVAIIDGGIGGVALAVACLHRGIPLRFMNVITTLILVLRAIALPCRKRVKPSKAWVFSPSLKALSPLLISFIPPMEKWY</sequence>
<keyword evidence="1" id="KW-0472">Membrane</keyword>
<keyword evidence="3" id="KW-1185">Reference proteome</keyword>
<organism evidence="2 3">
    <name type="scientific">Oceanisphaera ostreae</name>
    <dbReference type="NCBI Taxonomy" id="914151"/>
    <lineage>
        <taxon>Bacteria</taxon>
        <taxon>Pseudomonadati</taxon>
        <taxon>Pseudomonadota</taxon>
        <taxon>Gammaproteobacteria</taxon>
        <taxon>Aeromonadales</taxon>
        <taxon>Aeromonadaceae</taxon>
        <taxon>Oceanisphaera</taxon>
    </lineage>
</organism>
<feature type="transmembrane region" description="Helical" evidence="1">
    <location>
        <begin position="39"/>
        <end position="58"/>
    </location>
</feature>
<protein>
    <recommendedName>
        <fullName evidence="4">FAD-binding domain-containing protein</fullName>
    </recommendedName>
</protein>
<keyword evidence="1" id="KW-1133">Transmembrane helix</keyword>
<evidence type="ECO:0008006" key="4">
    <source>
        <dbReference type="Google" id="ProtNLM"/>
    </source>
</evidence>
<name>A0ABW3KDU1_9GAMM</name>
<evidence type="ECO:0000313" key="2">
    <source>
        <dbReference type="EMBL" id="MFD1007123.1"/>
    </source>
</evidence>
<evidence type="ECO:0000256" key="1">
    <source>
        <dbReference type="SAM" id="Phobius"/>
    </source>
</evidence>
<evidence type="ECO:0000313" key="3">
    <source>
        <dbReference type="Proteomes" id="UP001597048"/>
    </source>
</evidence>
<reference evidence="3" key="1">
    <citation type="journal article" date="2019" name="Int. J. Syst. Evol. Microbiol.">
        <title>The Global Catalogue of Microorganisms (GCM) 10K type strain sequencing project: providing services to taxonomists for standard genome sequencing and annotation.</title>
        <authorList>
            <consortium name="The Broad Institute Genomics Platform"/>
            <consortium name="The Broad Institute Genome Sequencing Center for Infectious Disease"/>
            <person name="Wu L."/>
            <person name="Ma J."/>
        </authorList>
    </citation>
    <scope>NUCLEOTIDE SEQUENCE [LARGE SCALE GENOMIC DNA]</scope>
    <source>
        <strain evidence="3">CCUG 60525</strain>
    </source>
</reference>
<gene>
    <name evidence="2" type="ORF">ACFQ1C_02985</name>
</gene>
<comment type="caution">
    <text evidence="2">The sequence shown here is derived from an EMBL/GenBank/DDBJ whole genome shotgun (WGS) entry which is preliminary data.</text>
</comment>
<dbReference type="Proteomes" id="UP001597048">
    <property type="component" value="Unassembled WGS sequence"/>
</dbReference>
<accession>A0ABW3KDU1</accession>
<dbReference type="EMBL" id="JBHTJS010000006">
    <property type="protein sequence ID" value="MFD1007123.1"/>
    <property type="molecule type" value="Genomic_DNA"/>
</dbReference>
<proteinExistence type="predicted"/>
<keyword evidence="1" id="KW-0812">Transmembrane</keyword>